<dbReference type="EMBL" id="CM017624">
    <property type="protein sequence ID" value="TYH83872.1"/>
    <property type="molecule type" value="Genomic_DNA"/>
</dbReference>
<evidence type="ECO:0000256" key="5">
    <source>
        <dbReference type="SAM" id="MobiDB-lite"/>
    </source>
</evidence>
<dbReference type="Proteomes" id="UP000322667">
    <property type="component" value="Chromosome D02"/>
</dbReference>
<keyword evidence="3" id="KW-0804">Transcription</keyword>
<accession>A0A5D2LXX0</accession>
<gene>
    <name evidence="8" type="ORF">ES332_D02G161100v1</name>
</gene>
<dbReference type="Pfam" id="PF00249">
    <property type="entry name" value="Myb_DNA-binding"/>
    <property type="match status" value="2"/>
</dbReference>
<evidence type="ECO:0000313" key="8">
    <source>
        <dbReference type="EMBL" id="TYH83872.1"/>
    </source>
</evidence>
<feature type="domain" description="HTH myb-type" evidence="7">
    <location>
        <begin position="121"/>
        <end position="157"/>
    </location>
</feature>
<evidence type="ECO:0000259" key="6">
    <source>
        <dbReference type="PROSITE" id="PS50090"/>
    </source>
</evidence>
<name>A0A5D2LXX0_GOSTO</name>
<sequence>MNRLSCHSSTTPSSSSSSMGMVYPDMGCLSLAPNYGIVVCSSRENERGSSGFRFMENSKTRSFEENHSSDAVEGKGSDYSDGFGDNNMPINLNSNLNEENPNENAVSGKETDSGQSKLCARGHWRPAEDTKLKELVALYGPQNWNLIAEKLEGRSGKIVAKNSGKRKSKSCRLRWFNQLDPRINRRAFTEEEEERLMQAHRLYGNKWAMIARLFPGRTDNAVKNHWHVIMARKYREKSSAYRRRKLSQSVYRKMEETPNIVCRDAVTKAEPPPYCLNMSDRRLGIISHYQFGIFNGGDAGGVNGGSNVSPHMTSEREAILSSEASYRNGFCAQAQQPPFDFFPDLSNDMMGTFSQTRFWDRPIDEPQVRGYYPQHQHQQLHPSHMMTMQQSEFLSSQSNIESTASITPQVSAIESSSSVAGSSNYSHYETILPPFIDFLGVGPHEVTNKQVFHLNVEELQR</sequence>
<evidence type="ECO:0000256" key="4">
    <source>
        <dbReference type="ARBA" id="ARBA00023242"/>
    </source>
</evidence>
<feature type="domain" description="Myb-like" evidence="6">
    <location>
        <begin position="180"/>
        <end position="230"/>
    </location>
</feature>
<evidence type="ECO:0000256" key="1">
    <source>
        <dbReference type="ARBA" id="ARBA00004123"/>
    </source>
</evidence>
<feature type="compositionally biased region" description="Low complexity" evidence="5">
    <location>
        <begin position="86"/>
        <end position="104"/>
    </location>
</feature>
<dbReference type="PANTHER" id="PTHR45614">
    <property type="entry name" value="MYB PROTEIN-RELATED"/>
    <property type="match status" value="1"/>
</dbReference>
<dbReference type="InterPro" id="IPR017930">
    <property type="entry name" value="Myb_dom"/>
</dbReference>
<dbReference type="InterPro" id="IPR009057">
    <property type="entry name" value="Homeodomain-like_sf"/>
</dbReference>
<feature type="domain" description="Myb-like" evidence="6">
    <location>
        <begin position="121"/>
        <end position="179"/>
    </location>
</feature>
<dbReference type="PROSITE" id="PS51294">
    <property type="entry name" value="HTH_MYB"/>
    <property type="match status" value="2"/>
</dbReference>
<dbReference type="SMART" id="SM00717">
    <property type="entry name" value="SANT"/>
    <property type="match status" value="2"/>
</dbReference>
<dbReference type="FunFam" id="1.10.10.60:FF:000356">
    <property type="entry name" value="MYB transcription factor"/>
    <property type="match status" value="1"/>
</dbReference>
<keyword evidence="2" id="KW-0805">Transcription regulation</keyword>
<feature type="domain" description="HTH myb-type" evidence="7">
    <location>
        <begin position="180"/>
        <end position="234"/>
    </location>
</feature>
<reference evidence="8 9" key="1">
    <citation type="submission" date="2019-07" db="EMBL/GenBank/DDBJ databases">
        <title>WGS assembly of Gossypium tomentosum.</title>
        <authorList>
            <person name="Chen Z.J."/>
            <person name="Sreedasyam A."/>
            <person name="Ando A."/>
            <person name="Song Q."/>
            <person name="De L."/>
            <person name="Hulse-Kemp A."/>
            <person name="Ding M."/>
            <person name="Ye W."/>
            <person name="Kirkbride R."/>
            <person name="Jenkins J."/>
            <person name="Plott C."/>
            <person name="Lovell J."/>
            <person name="Lin Y.-M."/>
            <person name="Vaughn R."/>
            <person name="Liu B."/>
            <person name="Li W."/>
            <person name="Simpson S."/>
            <person name="Scheffler B."/>
            <person name="Saski C."/>
            <person name="Grover C."/>
            <person name="Hu G."/>
            <person name="Conover J."/>
            <person name="Carlson J."/>
            <person name="Shu S."/>
            <person name="Boston L."/>
            <person name="Williams M."/>
            <person name="Peterson D."/>
            <person name="Mcgee K."/>
            <person name="Jones D."/>
            <person name="Wendel J."/>
            <person name="Stelly D."/>
            <person name="Grimwood J."/>
            <person name="Schmutz J."/>
        </authorList>
    </citation>
    <scope>NUCLEOTIDE SEQUENCE [LARGE SCALE GENOMIC DNA]</scope>
    <source>
        <strain evidence="8">7179.01</strain>
    </source>
</reference>
<evidence type="ECO:0000259" key="7">
    <source>
        <dbReference type="PROSITE" id="PS51294"/>
    </source>
</evidence>
<dbReference type="Gene3D" id="1.10.10.60">
    <property type="entry name" value="Homeodomain-like"/>
    <property type="match status" value="2"/>
</dbReference>
<organism evidence="8 9">
    <name type="scientific">Gossypium tomentosum</name>
    <name type="common">Hawaiian cotton</name>
    <name type="synonym">Gossypium sandvicense</name>
    <dbReference type="NCBI Taxonomy" id="34277"/>
    <lineage>
        <taxon>Eukaryota</taxon>
        <taxon>Viridiplantae</taxon>
        <taxon>Streptophyta</taxon>
        <taxon>Embryophyta</taxon>
        <taxon>Tracheophyta</taxon>
        <taxon>Spermatophyta</taxon>
        <taxon>Magnoliopsida</taxon>
        <taxon>eudicotyledons</taxon>
        <taxon>Gunneridae</taxon>
        <taxon>Pentapetalae</taxon>
        <taxon>rosids</taxon>
        <taxon>malvids</taxon>
        <taxon>Malvales</taxon>
        <taxon>Malvaceae</taxon>
        <taxon>Malvoideae</taxon>
        <taxon>Gossypium</taxon>
    </lineage>
</organism>
<dbReference type="SUPFAM" id="SSF46689">
    <property type="entry name" value="Homeodomain-like"/>
    <property type="match status" value="1"/>
</dbReference>
<dbReference type="EMBL" id="CM017624">
    <property type="protein sequence ID" value="TYH83869.1"/>
    <property type="molecule type" value="Genomic_DNA"/>
</dbReference>
<evidence type="ECO:0000256" key="3">
    <source>
        <dbReference type="ARBA" id="ARBA00023163"/>
    </source>
</evidence>
<dbReference type="AlphaFoldDB" id="A0A5D2LXX0"/>
<dbReference type="GO" id="GO:0005634">
    <property type="term" value="C:nucleus"/>
    <property type="evidence" value="ECO:0007669"/>
    <property type="project" value="UniProtKB-SubCell"/>
</dbReference>
<evidence type="ECO:0000313" key="9">
    <source>
        <dbReference type="Proteomes" id="UP000322667"/>
    </source>
</evidence>
<dbReference type="GO" id="GO:0000978">
    <property type="term" value="F:RNA polymerase II cis-regulatory region sequence-specific DNA binding"/>
    <property type="evidence" value="ECO:0007669"/>
    <property type="project" value="TreeGrafter"/>
</dbReference>
<proteinExistence type="predicted"/>
<protein>
    <submittedName>
        <fullName evidence="8">Uncharacterized protein</fullName>
    </submittedName>
</protein>
<dbReference type="PROSITE" id="PS50090">
    <property type="entry name" value="MYB_LIKE"/>
    <property type="match status" value="2"/>
</dbReference>
<keyword evidence="9" id="KW-1185">Reference proteome</keyword>
<feature type="region of interest" description="Disordered" evidence="5">
    <location>
        <begin position="59"/>
        <end position="116"/>
    </location>
</feature>
<feature type="compositionally biased region" description="Basic and acidic residues" evidence="5">
    <location>
        <begin position="59"/>
        <end position="78"/>
    </location>
</feature>
<comment type="subcellular location">
    <subcellularLocation>
        <location evidence="1">Nucleus</location>
    </subcellularLocation>
</comment>
<keyword evidence="4" id="KW-0539">Nucleus</keyword>
<dbReference type="PANTHER" id="PTHR45614:SF175">
    <property type="entry name" value="TRANSCRIPTION FACTOR MYB105-RELATED"/>
    <property type="match status" value="1"/>
</dbReference>
<dbReference type="CDD" id="cd00167">
    <property type="entry name" value="SANT"/>
    <property type="match status" value="2"/>
</dbReference>
<dbReference type="InterPro" id="IPR050560">
    <property type="entry name" value="MYB_TF"/>
</dbReference>
<dbReference type="GO" id="GO:0000981">
    <property type="term" value="F:DNA-binding transcription factor activity, RNA polymerase II-specific"/>
    <property type="evidence" value="ECO:0007669"/>
    <property type="project" value="TreeGrafter"/>
</dbReference>
<evidence type="ECO:0000256" key="2">
    <source>
        <dbReference type="ARBA" id="ARBA00023015"/>
    </source>
</evidence>
<dbReference type="InterPro" id="IPR001005">
    <property type="entry name" value="SANT/Myb"/>
</dbReference>